<dbReference type="AlphaFoldDB" id="A0A8H4UV76"/>
<feature type="compositionally biased region" description="Basic and acidic residues" evidence="1">
    <location>
        <begin position="244"/>
        <end position="264"/>
    </location>
</feature>
<feature type="compositionally biased region" description="Acidic residues" evidence="1">
    <location>
        <begin position="554"/>
        <end position="570"/>
    </location>
</feature>
<accession>A0A8H4UV76</accession>
<dbReference type="EMBL" id="JABEYC010000029">
    <property type="protein sequence ID" value="KAF4984207.1"/>
    <property type="molecule type" value="Genomic_DNA"/>
</dbReference>
<dbReference type="OrthoDB" id="5100807at2759"/>
<feature type="compositionally biased region" description="Basic and acidic residues" evidence="1">
    <location>
        <begin position="225"/>
        <end position="234"/>
    </location>
</feature>
<feature type="compositionally biased region" description="Basic and acidic residues" evidence="1">
    <location>
        <begin position="379"/>
        <end position="389"/>
    </location>
</feature>
<feature type="region of interest" description="Disordered" evidence="1">
    <location>
        <begin position="217"/>
        <end position="276"/>
    </location>
</feature>
<proteinExistence type="predicted"/>
<feature type="compositionally biased region" description="Low complexity" evidence="1">
    <location>
        <begin position="494"/>
        <end position="503"/>
    </location>
</feature>
<feature type="compositionally biased region" description="Polar residues" evidence="1">
    <location>
        <begin position="829"/>
        <end position="872"/>
    </location>
</feature>
<evidence type="ECO:0000313" key="3">
    <source>
        <dbReference type="Proteomes" id="UP000635477"/>
    </source>
</evidence>
<keyword evidence="3" id="KW-1185">Reference proteome</keyword>
<gene>
    <name evidence="2" type="ORF">FZEAL_547</name>
</gene>
<feature type="region of interest" description="Disordered" evidence="1">
    <location>
        <begin position="817"/>
        <end position="872"/>
    </location>
</feature>
<comment type="caution">
    <text evidence="2">The sequence shown here is derived from an EMBL/GenBank/DDBJ whole genome shotgun (WGS) entry which is preliminary data.</text>
</comment>
<dbReference type="Proteomes" id="UP000635477">
    <property type="component" value="Unassembled WGS sequence"/>
</dbReference>
<feature type="region of interest" description="Disordered" evidence="1">
    <location>
        <begin position="544"/>
        <end position="635"/>
    </location>
</feature>
<feature type="region of interest" description="Disordered" evidence="1">
    <location>
        <begin position="329"/>
        <end position="399"/>
    </location>
</feature>
<feature type="region of interest" description="Disordered" evidence="1">
    <location>
        <begin position="490"/>
        <end position="523"/>
    </location>
</feature>
<feature type="region of interest" description="Disordered" evidence="1">
    <location>
        <begin position="14"/>
        <end position="43"/>
    </location>
</feature>
<reference evidence="2" key="1">
    <citation type="journal article" date="2020" name="BMC Genomics">
        <title>Correction to: Identification and distribution of gene clusters required for synthesis of sphingolipid metabolism inhibitors in diverse species of the filamentous fungus Fusarium.</title>
        <authorList>
            <person name="Kim H.S."/>
            <person name="Lohmar J.M."/>
            <person name="Busman M."/>
            <person name="Brown D.W."/>
            <person name="Naumann T.A."/>
            <person name="Divon H.H."/>
            <person name="Lysoe E."/>
            <person name="Uhlig S."/>
            <person name="Proctor R.H."/>
        </authorList>
    </citation>
    <scope>NUCLEOTIDE SEQUENCE</scope>
    <source>
        <strain evidence="2">NRRL 22465</strain>
    </source>
</reference>
<reference evidence="2" key="2">
    <citation type="submission" date="2020-05" db="EMBL/GenBank/DDBJ databases">
        <authorList>
            <person name="Kim H.-S."/>
            <person name="Proctor R.H."/>
            <person name="Brown D.W."/>
        </authorList>
    </citation>
    <scope>NUCLEOTIDE SEQUENCE</scope>
    <source>
        <strain evidence="2">NRRL 22465</strain>
    </source>
</reference>
<evidence type="ECO:0000256" key="1">
    <source>
        <dbReference type="SAM" id="MobiDB-lite"/>
    </source>
</evidence>
<evidence type="ECO:0000313" key="2">
    <source>
        <dbReference type="EMBL" id="KAF4984207.1"/>
    </source>
</evidence>
<sequence>MGAANPRVTVSLWERDRGSEPSIGRGASAFEEGPEVGHDNGNQTRTLNELAARRRINDKNDMVWQWMIDAPEDLKECPVLENRAATRACETPQDTPNEGVAFGHVTENNTVPGQVYFRNVDGKSLNQQDHDLIASVRYWGDAPMLHDIQQNANRYQPLSSQAAIDKFDRMARDTDSMVSGAATCGTGDLSQFGIIESTSISIVGHVLTKIKAERHSNVPGQVSRDSSEVIREPRAPQVPKRTRSINDDTASRERKTPRVDHIPHDMLPTPRSSLRHEISPGIRSTLISAANFTPDVNMAPSYTASTNFILFPSPRSSVDGTLFDFTPVSPLASPQHDSRSKTSSKQTPSDLGASKRHLPQGYQSATGFQDLEYPQNRISGKDLGKHEGNSDAGEGSGSKELVADSLKKAMLSMPDIEGTGSWDRTTTESHAVKLEPQTNSPAFYNTPEVYKEHTPIKPWSYMEPPTTVQGLTGGDLLRPPAVLSKDRGFDVLDDSASNSDNASKPQHRYKTQMPRPARSRRQVGLARVKIDIVSSPRFLHSVQSVHESKATLEYETETDTSLYDEEVESESPDKTGSTAQNHSSGGSGGSSLLPIGLHTNPSDNAGEEKGSGANDEQNNRPRPRGPRSPKKRNQKRFACPYQAFDATQACFRSGPRNPNGGCTSCWRSFDSKAKVKAHNERAESCEARAMPATEPLMRPRDETNLEEICYSRSAEETWWTIFQLLIPDMQSQTLDSLKAQYSPYYFQIDSFMIPSLTFPYASFELGQPSAPGFNVEGSDYTALANNSNLNMDPNLYPMVAPPSHTLYVPLLDASAGDTSSFDHQPHESFATSPSGAPTLASDSNPRTSIQTMSTPVSTEIPTQASQDPADQSQLRRNYERLRDRHSQIETDISELQDSNRVARSDVVRADALIDELLALQSLPAHVYDKLSEVSDTLLSVKRRLR</sequence>
<name>A0A8H4UV76_9HYPO</name>
<protein>
    <submittedName>
        <fullName evidence="2">Uncharacterized protein</fullName>
    </submittedName>
</protein>
<feature type="compositionally biased region" description="Basic residues" evidence="1">
    <location>
        <begin position="621"/>
        <end position="635"/>
    </location>
</feature>
<organism evidence="2 3">
    <name type="scientific">Fusarium zealandicum</name>
    <dbReference type="NCBI Taxonomy" id="1053134"/>
    <lineage>
        <taxon>Eukaryota</taxon>
        <taxon>Fungi</taxon>
        <taxon>Dikarya</taxon>
        <taxon>Ascomycota</taxon>
        <taxon>Pezizomycotina</taxon>
        <taxon>Sordariomycetes</taxon>
        <taxon>Hypocreomycetidae</taxon>
        <taxon>Hypocreales</taxon>
        <taxon>Nectriaceae</taxon>
        <taxon>Fusarium</taxon>
        <taxon>Fusarium staphyleae species complex</taxon>
    </lineage>
</organism>